<sequence length="109" mass="11853">MDLSILTQSSNVNAAKATNTLRNEGTETTESDTTTSTESDTSEQFDTFLNLLTAQIRNQDPLAPLDSTQFVEQLATFSNLELQAKNNQILESIASMLAQQLATPTTPDV</sequence>
<name>A0ABQ5VC25_9PROT</name>
<feature type="compositionally biased region" description="Low complexity" evidence="5">
    <location>
        <begin position="26"/>
        <end position="39"/>
    </location>
</feature>
<comment type="caution">
    <text evidence="6">The sequence shown here is derived from an EMBL/GenBank/DDBJ whole genome shotgun (WGS) entry which is preliminary data.</text>
</comment>
<feature type="region of interest" description="Disordered" evidence="5">
    <location>
        <begin position="14"/>
        <end position="43"/>
    </location>
</feature>
<comment type="function">
    <text evidence="4">Required for flagellar hook formation. May act as a scaffolding protein.</text>
</comment>
<evidence type="ECO:0000256" key="3">
    <source>
        <dbReference type="ARBA" id="ARBA00022795"/>
    </source>
</evidence>
<evidence type="ECO:0000313" key="7">
    <source>
        <dbReference type="Proteomes" id="UP001161391"/>
    </source>
</evidence>
<comment type="similarity">
    <text evidence="1">Belongs to the FlgD family.</text>
</comment>
<feature type="compositionally biased region" description="Polar residues" evidence="5">
    <location>
        <begin position="14"/>
        <end position="23"/>
    </location>
</feature>
<evidence type="ECO:0000256" key="4">
    <source>
        <dbReference type="ARBA" id="ARBA00024746"/>
    </source>
</evidence>
<gene>
    <name evidence="6" type="ORF">GCM10007853_22270</name>
</gene>
<proteinExistence type="inferred from homology"/>
<dbReference type="InterPro" id="IPR005648">
    <property type="entry name" value="FlgD"/>
</dbReference>
<evidence type="ECO:0000256" key="2">
    <source>
        <dbReference type="ARBA" id="ARBA00016013"/>
    </source>
</evidence>
<evidence type="ECO:0000256" key="5">
    <source>
        <dbReference type="SAM" id="MobiDB-lite"/>
    </source>
</evidence>
<keyword evidence="3" id="KW-1005">Bacterial flagellum biogenesis</keyword>
<reference evidence="6" key="1">
    <citation type="journal article" date="2014" name="Int. J. Syst. Evol. Microbiol.">
        <title>Complete genome of a new Firmicutes species belonging to the dominant human colonic microbiota ('Ruminococcus bicirculans') reveals two chromosomes and a selective capacity to utilize plant glucans.</title>
        <authorList>
            <consortium name="NISC Comparative Sequencing Program"/>
            <person name="Wegmann U."/>
            <person name="Louis P."/>
            <person name="Goesmann A."/>
            <person name="Henrissat B."/>
            <person name="Duncan S.H."/>
            <person name="Flint H.J."/>
        </authorList>
    </citation>
    <scope>NUCLEOTIDE SEQUENCE</scope>
    <source>
        <strain evidence="6">NBRC 108219</strain>
    </source>
</reference>
<protein>
    <recommendedName>
        <fullName evidence="2">Basal-body rod modification protein FlgD</fullName>
    </recommendedName>
</protein>
<dbReference type="RefSeq" id="WP_284390661.1">
    <property type="nucleotide sequence ID" value="NZ_BSNK01000002.1"/>
</dbReference>
<dbReference type="Proteomes" id="UP001161391">
    <property type="component" value="Unassembled WGS sequence"/>
</dbReference>
<reference evidence="6" key="2">
    <citation type="submission" date="2023-01" db="EMBL/GenBank/DDBJ databases">
        <title>Draft genome sequence of Algimonas ampicilliniresistens strain NBRC 108219.</title>
        <authorList>
            <person name="Sun Q."/>
            <person name="Mori K."/>
        </authorList>
    </citation>
    <scope>NUCLEOTIDE SEQUENCE</scope>
    <source>
        <strain evidence="6">NBRC 108219</strain>
    </source>
</reference>
<evidence type="ECO:0000256" key="1">
    <source>
        <dbReference type="ARBA" id="ARBA00010577"/>
    </source>
</evidence>
<organism evidence="6 7">
    <name type="scientific">Algimonas ampicilliniresistens</name>
    <dbReference type="NCBI Taxonomy" id="1298735"/>
    <lineage>
        <taxon>Bacteria</taxon>
        <taxon>Pseudomonadati</taxon>
        <taxon>Pseudomonadota</taxon>
        <taxon>Alphaproteobacteria</taxon>
        <taxon>Maricaulales</taxon>
        <taxon>Robiginitomaculaceae</taxon>
        <taxon>Algimonas</taxon>
    </lineage>
</organism>
<keyword evidence="7" id="KW-1185">Reference proteome</keyword>
<accession>A0ABQ5VC25</accession>
<evidence type="ECO:0000313" key="6">
    <source>
        <dbReference type="EMBL" id="GLQ24353.1"/>
    </source>
</evidence>
<dbReference type="Pfam" id="PF03963">
    <property type="entry name" value="FlgD"/>
    <property type="match status" value="1"/>
</dbReference>
<dbReference type="EMBL" id="BSNK01000002">
    <property type="protein sequence ID" value="GLQ24353.1"/>
    <property type="molecule type" value="Genomic_DNA"/>
</dbReference>